<feature type="compositionally biased region" description="Basic and acidic residues" evidence="1">
    <location>
        <begin position="1"/>
        <end position="12"/>
    </location>
</feature>
<evidence type="ECO:0000256" key="1">
    <source>
        <dbReference type="SAM" id="MobiDB-lite"/>
    </source>
</evidence>
<sequence length="360" mass="38484">MSEKRRDQEQGREQGGCDFPRLGADRKMAAPTYLPGEEPTPGVTYIYSSEEEEVPVTGHSTLQRIETNSDAVGITGKAGNRGTSSWIRKHARDESEGGENSERVRKVARVEERARVQVHAGGGPSRRSRSSGELQGKGVMDEEDENGENSSPTTVQDELQLRDNSGVASLSYDKAGKGNELARKGKGRALTIERSGLQRVPAWLKDAVVEVKESFPGARIRSVTGPGESLHNMKKHLMGSQHGLCPTVAATNSSGSQASGPTAGIAASGSHLAGNGALAHPVAMNGARTIARFLEEVGLTEDLADALIRVGIKDEARIRVLGQLPESLLDKLDESLADEGLDCCARLLVRYGLKRRATGE</sequence>
<feature type="compositionally biased region" description="Polar residues" evidence="1">
    <location>
        <begin position="58"/>
        <end position="70"/>
    </location>
</feature>
<protein>
    <submittedName>
        <fullName evidence="2">Uncharacterized protein</fullName>
    </submittedName>
</protein>
<feature type="compositionally biased region" description="Basic and acidic residues" evidence="1">
    <location>
        <begin position="91"/>
        <end position="115"/>
    </location>
</feature>
<gene>
    <name evidence="2" type="ORF">L227DRAFT_567084</name>
</gene>
<dbReference type="OrthoDB" id="2757857at2759"/>
<organism evidence="2 3">
    <name type="scientific">Lentinus tigrinus ALCF2SS1-6</name>
    <dbReference type="NCBI Taxonomy" id="1328759"/>
    <lineage>
        <taxon>Eukaryota</taxon>
        <taxon>Fungi</taxon>
        <taxon>Dikarya</taxon>
        <taxon>Basidiomycota</taxon>
        <taxon>Agaricomycotina</taxon>
        <taxon>Agaricomycetes</taxon>
        <taxon>Polyporales</taxon>
        <taxon>Polyporaceae</taxon>
        <taxon>Lentinus</taxon>
    </lineage>
</organism>
<keyword evidence="3" id="KW-1185">Reference proteome</keyword>
<name>A0A5C2RU11_9APHY</name>
<feature type="compositionally biased region" description="Polar residues" evidence="1">
    <location>
        <begin position="148"/>
        <end position="160"/>
    </location>
</feature>
<dbReference type="EMBL" id="ML122302">
    <property type="protein sequence ID" value="RPD54711.1"/>
    <property type="molecule type" value="Genomic_DNA"/>
</dbReference>
<proteinExistence type="predicted"/>
<reference evidence="2" key="1">
    <citation type="journal article" date="2018" name="Genome Biol. Evol.">
        <title>Genomics and development of Lentinus tigrinus, a white-rot wood-decaying mushroom with dimorphic fruiting bodies.</title>
        <authorList>
            <person name="Wu B."/>
            <person name="Xu Z."/>
            <person name="Knudson A."/>
            <person name="Carlson A."/>
            <person name="Chen N."/>
            <person name="Kovaka S."/>
            <person name="LaButti K."/>
            <person name="Lipzen A."/>
            <person name="Pennachio C."/>
            <person name="Riley R."/>
            <person name="Schakwitz W."/>
            <person name="Umezawa K."/>
            <person name="Ohm R.A."/>
            <person name="Grigoriev I.V."/>
            <person name="Nagy L.G."/>
            <person name="Gibbons J."/>
            <person name="Hibbett D."/>
        </authorList>
    </citation>
    <scope>NUCLEOTIDE SEQUENCE [LARGE SCALE GENOMIC DNA]</scope>
    <source>
        <strain evidence="2">ALCF2SS1-6</strain>
    </source>
</reference>
<dbReference type="AlphaFoldDB" id="A0A5C2RU11"/>
<accession>A0A5C2RU11</accession>
<feature type="region of interest" description="Disordered" evidence="1">
    <location>
        <begin position="51"/>
        <end position="160"/>
    </location>
</feature>
<dbReference type="Proteomes" id="UP000313359">
    <property type="component" value="Unassembled WGS sequence"/>
</dbReference>
<feature type="region of interest" description="Disordered" evidence="1">
    <location>
        <begin position="1"/>
        <end position="24"/>
    </location>
</feature>
<evidence type="ECO:0000313" key="3">
    <source>
        <dbReference type="Proteomes" id="UP000313359"/>
    </source>
</evidence>
<evidence type="ECO:0000313" key="2">
    <source>
        <dbReference type="EMBL" id="RPD54711.1"/>
    </source>
</evidence>